<organism evidence="1 2">
    <name type="scientific">Datura stramonium</name>
    <name type="common">Jimsonweed</name>
    <name type="synonym">Common thornapple</name>
    <dbReference type="NCBI Taxonomy" id="4076"/>
    <lineage>
        <taxon>Eukaryota</taxon>
        <taxon>Viridiplantae</taxon>
        <taxon>Streptophyta</taxon>
        <taxon>Embryophyta</taxon>
        <taxon>Tracheophyta</taxon>
        <taxon>Spermatophyta</taxon>
        <taxon>Magnoliopsida</taxon>
        <taxon>eudicotyledons</taxon>
        <taxon>Gunneridae</taxon>
        <taxon>Pentapetalae</taxon>
        <taxon>asterids</taxon>
        <taxon>lamiids</taxon>
        <taxon>Solanales</taxon>
        <taxon>Solanaceae</taxon>
        <taxon>Solanoideae</taxon>
        <taxon>Datureae</taxon>
        <taxon>Datura</taxon>
    </lineage>
</organism>
<feature type="non-terminal residue" evidence="1">
    <location>
        <position position="1"/>
    </location>
</feature>
<evidence type="ECO:0000313" key="1">
    <source>
        <dbReference type="EMBL" id="MCD9559857.1"/>
    </source>
</evidence>
<dbReference type="Proteomes" id="UP000823775">
    <property type="component" value="Unassembled WGS sequence"/>
</dbReference>
<protein>
    <submittedName>
        <fullName evidence="1">Uncharacterized protein</fullName>
    </submittedName>
</protein>
<dbReference type="EMBL" id="JACEIK010002232">
    <property type="protein sequence ID" value="MCD9559857.1"/>
    <property type="molecule type" value="Genomic_DNA"/>
</dbReference>
<reference evidence="1 2" key="1">
    <citation type="journal article" date="2021" name="BMC Genomics">
        <title>Datura genome reveals duplications of psychoactive alkaloid biosynthetic genes and high mutation rate following tissue culture.</title>
        <authorList>
            <person name="Rajewski A."/>
            <person name="Carter-House D."/>
            <person name="Stajich J."/>
            <person name="Litt A."/>
        </authorList>
    </citation>
    <scope>NUCLEOTIDE SEQUENCE [LARGE SCALE GENOMIC DNA]</scope>
    <source>
        <strain evidence="1">AR-01</strain>
    </source>
</reference>
<name>A0ABS8UP35_DATST</name>
<evidence type="ECO:0000313" key="2">
    <source>
        <dbReference type="Proteomes" id="UP000823775"/>
    </source>
</evidence>
<accession>A0ABS8UP35</accession>
<comment type="caution">
    <text evidence="1">The sequence shown here is derived from an EMBL/GenBank/DDBJ whole genome shotgun (WGS) entry which is preliminary data.</text>
</comment>
<proteinExistence type="predicted"/>
<keyword evidence="2" id="KW-1185">Reference proteome</keyword>
<gene>
    <name evidence="1" type="ORF">HAX54_018181</name>
</gene>
<sequence>PKQILMPSSDHEAFYKVVNLVLGLTPNDPHQSSFPVRQPVGLIFFLQGKPFVKGHNVASG</sequence>